<evidence type="ECO:0000313" key="5">
    <source>
        <dbReference type="Proteomes" id="UP000242287"/>
    </source>
</evidence>
<keyword evidence="5" id="KW-1185">Reference proteome</keyword>
<dbReference type="EMBL" id="KZ302002">
    <property type="protein sequence ID" value="PFH50514.1"/>
    <property type="molecule type" value="Genomic_DNA"/>
</dbReference>
<proteinExistence type="predicted"/>
<dbReference type="PROSITE" id="PS51231">
    <property type="entry name" value="DAD"/>
    <property type="match status" value="1"/>
</dbReference>
<name>A0A2A9NMG3_9AGAR</name>
<keyword evidence="1" id="KW-0175">Coiled coil</keyword>
<evidence type="ECO:0000313" key="4">
    <source>
        <dbReference type="EMBL" id="PFH50514.1"/>
    </source>
</evidence>
<evidence type="ECO:0000259" key="3">
    <source>
        <dbReference type="PROSITE" id="PS51231"/>
    </source>
</evidence>
<feature type="compositionally biased region" description="Polar residues" evidence="2">
    <location>
        <begin position="922"/>
        <end position="931"/>
    </location>
</feature>
<feature type="compositionally biased region" description="Polar residues" evidence="2">
    <location>
        <begin position="780"/>
        <end position="793"/>
    </location>
</feature>
<protein>
    <recommendedName>
        <fullName evidence="3">DAD domain-containing protein</fullName>
    </recommendedName>
</protein>
<dbReference type="InterPro" id="IPR014767">
    <property type="entry name" value="DAD_dom"/>
</dbReference>
<gene>
    <name evidence="4" type="ORF">AMATHDRAFT_40809</name>
</gene>
<accession>A0A2A9NMG3</accession>
<organism evidence="4 5">
    <name type="scientific">Amanita thiersii Skay4041</name>
    <dbReference type="NCBI Taxonomy" id="703135"/>
    <lineage>
        <taxon>Eukaryota</taxon>
        <taxon>Fungi</taxon>
        <taxon>Dikarya</taxon>
        <taxon>Basidiomycota</taxon>
        <taxon>Agaricomycotina</taxon>
        <taxon>Agaricomycetes</taxon>
        <taxon>Agaricomycetidae</taxon>
        <taxon>Agaricales</taxon>
        <taxon>Pluteineae</taxon>
        <taxon>Amanitaceae</taxon>
        <taxon>Amanita</taxon>
    </lineage>
</organism>
<dbReference type="Proteomes" id="UP000242287">
    <property type="component" value="Unassembled WGS sequence"/>
</dbReference>
<dbReference type="STRING" id="703135.A0A2A9NMG3"/>
<dbReference type="OrthoDB" id="3071111at2759"/>
<dbReference type="AlphaFoldDB" id="A0A2A9NMG3"/>
<feature type="compositionally biased region" description="Basic and acidic residues" evidence="2">
    <location>
        <begin position="834"/>
        <end position="849"/>
    </location>
</feature>
<feature type="region of interest" description="Disordered" evidence="2">
    <location>
        <begin position="674"/>
        <end position="697"/>
    </location>
</feature>
<reference evidence="4 5" key="1">
    <citation type="submission" date="2014-02" db="EMBL/GenBank/DDBJ databases">
        <title>Transposable element dynamics among asymbiotic and ectomycorrhizal Amanita fungi.</title>
        <authorList>
            <consortium name="DOE Joint Genome Institute"/>
            <person name="Hess J."/>
            <person name="Skrede I."/>
            <person name="Wolfe B."/>
            <person name="LaButti K."/>
            <person name="Ohm R.A."/>
            <person name="Grigoriev I.V."/>
            <person name="Pringle A."/>
        </authorList>
    </citation>
    <scope>NUCLEOTIDE SEQUENCE [LARGE SCALE GENOMIC DNA]</scope>
    <source>
        <strain evidence="4 5">SKay4041</strain>
    </source>
</reference>
<feature type="compositionally biased region" description="Polar residues" evidence="2">
    <location>
        <begin position="874"/>
        <end position="890"/>
    </location>
</feature>
<feature type="compositionally biased region" description="Polar residues" evidence="2">
    <location>
        <begin position="312"/>
        <end position="330"/>
    </location>
</feature>
<feature type="domain" description="DAD" evidence="3">
    <location>
        <begin position="527"/>
        <end position="554"/>
    </location>
</feature>
<feature type="region of interest" description="Disordered" evidence="2">
    <location>
        <begin position="311"/>
        <end position="330"/>
    </location>
</feature>
<feature type="coiled-coil region" evidence="1">
    <location>
        <begin position="270"/>
        <end position="304"/>
    </location>
</feature>
<sequence>MPLFKSFSFFSLSLKVKKREATNVPATTMQPAPALQTISLPNLNGLSRFSEEFPACFKAKTTEARSSPSGFQTVSLANLHGVSSRFEEFTPRSKSSRVPSSPVRLSLKTVPAPVLVSTCIVSTPPLLEPMEAVVEFQTLPACSPSQAITAQQQPVEVEVTEPKKGTFAAEREIKLEEASDLVVLPESLKAVAEFQKLISCTKSQPITFQQHPDNTYIIKPQERVVNTESKIKEETADLNTPPVPVEVVDESHPPVACPLSLAVTLQQPGSRNVKVKVAELKERVVAVENENAKLKEEITFLKTRLCKHSVSGAEQSGTGASNTDNNSELQAETSRLRVELEHLEGYYQALRLETEINVEELMRFKCDYYAEKMSNTHLRKRLEAIVQEMHDCLAMKDRELTELHRFTSAMVAIKLYEPVLKRAYREIRSGQAADAAIVASIKEASRKQNSPWATLIPAAVGDRPPELYVVAIKRCASLQGQLTESQAECKFWRMIAHMKPESQNAVSVGMSSLSLSPVPDTCAGTEEPEQENVIDDLLEKLKAGEYPHRSRRASSSPSLYDVSDSVELISELETSVPDTPSRPLSGSTDMSIVSNFGDRSVSPDNESIADSTCTIRPCIPERTILQDEDSLSLSQQLSVFQVTSPNDSMLLTADAIATRPSVSDHALLQLDHAEETPTSQGDARPRVSPSSSQENRIPTRVMRCNGSLNVSSDMGVSSFGSILDQFPLPPPEPNAKAPNVATVQRTMPDLQGASQGAQIEEFNASVGAPPLSNKIGMTGSAPSSSTRRPSYQSPILAASPILGPRHTRQVSSGADQKARPNIPLSKHHRRTPSSKKENNIPSTPKREGPCPKSPVLSSAKCQTPRPTKGIRRPTVSSTLKSVHFQNTINGSERHKRASGPEPSIHTPTKDNHPMATEIASHPASSRPTTTPRRMLDHGRKAVKTLVRFIS</sequence>
<evidence type="ECO:0000256" key="2">
    <source>
        <dbReference type="SAM" id="MobiDB-lite"/>
    </source>
</evidence>
<feature type="region of interest" description="Disordered" evidence="2">
    <location>
        <begin position="770"/>
        <end position="934"/>
    </location>
</feature>
<feature type="compositionally biased region" description="Polar residues" evidence="2">
    <location>
        <begin position="855"/>
        <end position="865"/>
    </location>
</feature>
<evidence type="ECO:0000256" key="1">
    <source>
        <dbReference type="SAM" id="Coils"/>
    </source>
</evidence>